<dbReference type="GO" id="GO:0016491">
    <property type="term" value="F:oxidoreductase activity"/>
    <property type="evidence" value="ECO:0007669"/>
    <property type="project" value="InterPro"/>
</dbReference>
<dbReference type="InterPro" id="IPR001509">
    <property type="entry name" value="Epimerase_deHydtase"/>
</dbReference>
<dbReference type="Pfam" id="PF01370">
    <property type="entry name" value="Epimerase"/>
    <property type="match status" value="1"/>
</dbReference>
<sequence length="319" mass="34614">MKIIVTGGAGFLGSRVISELLAAQDAGHLPQQITEVVSLDLTETSVQDPRVSSVVGDIADPELLRRTVDEDTWAICHLAAVLSGGSEEDFDLSHRVNVHATHQLLEAARATGSRPRFLFTSSIAVFGGEMPETVPENLATQPDSTYGAFKAMGELLVNDYSRKGFVDARICRLPTISVRPGRPNSAASSFASGIIREPLQGEASVCPVPLETRMWLSSPNTVVANLVHAVTIEGEQIGRWRVLNLPGICVTVGEMLESLTAVGGQQARDLVTHQEDERIKSIVLSWPGDFDVDRVLELGFARDDSFEDAVRQFHQEFVA</sequence>
<evidence type="ECO:0000259" key="3">
    <source>
        <dbReference type="Pfam" id="PF01370"/>
    </source>
</evidence>
<reference evidence="4" key="2">
    <citation type="submission" date="2020-09" db="EMBL/GenBank/DDBJ databases">
        <authorList>
            <person name="Sun Q."/>
            <person name="Zhou Y."/>
        </authorList>
    </citation>
    <scope>NUCLEOTIDE SEQUENCE</scope>
    <source>
        <strain evidence="4">CGMCC 1.15388</strain>
    </source>
</reference>
<dbReference type="CDD" id="cd05238">
    <property type="entry name" value="Gne_like_SDR_e"/>
    <property type="match status" value="1"/>
</dbReference>
<keyword evidence="2" id="KW-0119">Carbohydrate metabolism</keyword>
<evidence type="ECO:0000256" key="2">
    <source>
        <dbReference type="ARBA" id="ARBA00023277"/>
    </source>
</evidence>
<dbReference type="Proteomes" id="UP000633136">
    <property type="component" value="Unassembled WGS sequence"/>
</dbReference>
<protein>
    <recommendedName>
        <fullName evidence="3">NAD-dependent epimerase/dehydratase domain-containing protein</fullName>
    </recommendedName>
</protein>
<gene>
    <name evidence="4" type="ORF">GCM10011401_20400</name>
</gene>
<name>A0A917ES98_9MICC</name>
<evidence type="ECO:0000313" key="5">
    <source>
        <dbReference type="Proteomes" id="UP000633136"/>
    </source>
</evidence>
<proteinExistence type="predicted"/>
<dbReference type="InterPro" id="IPR050005">
    <property type="entry name" value="DenD"/>
</dbReference>
<dbReference type="AlphaFoldDB" id="A0A917ES98"/>
<dbReference type="InterPro" id="IPR036291">
    <property type="entry name" value="NAD(P)-bd_dom_sf"/>
</dbReference>
<dbReference type="PANTHER" id="PTHR43103:SF3">
    <property type="entry name" value="ADP-L-GLYCERO-D-MANNO-HEPTOSE-6-EPIMERASE"/>
    <property type="match status" value="1"/>
</dbReference>
<comment type="caution">
    <text evidence="4">The sequence shown here is derived from an EMBL/GenBank/DDBJ whole genome shotgun (WGS) entry which is preliminary data.</text>
</comment>
<dbReference type="Gene3D" id="3.40.50.720">
    <property type="entry name" value="NAD(P)-binding Rossmann-like Domain"/>
    <property type="match status" value="1"/>
</dbReference>
<dbReference type="Gene3D" id="3.90.25.10">
    <property type="entry name" value="UDP-galactose 4-epimerase, domain 1"/>
    <property type="match status" value="1"/>
</dbReference>
<keyword evidence="5" id="KW-1185">Reference proteome</keyword>
<keyword evidence="1" id="KW-0521">NADP</keyword>
<evidence type="ECO:0000313" key="4">
    <source>
        <dbReference type="EMBL" id="GGE73226.1"/>
    </source>
</evidence>
<dbReference type="RefSeq" id="WP_188685365.1">
    <property type="nucleotide sequence ID" value="NZ_BMIS01000009.1"/>
</dbReference>
<dbReference type="PANTHER" id="PTHR43103">
    <property type="entry name" value="NUCLEOSIDE-DIPHOSPHATE-SUGAR EPIMERASE"/>
    <property type="match status" value="1"/>
</dbReference>
<accession>A0A917ES98</accession>
<organism evidence="4 5">
    <name type="scientific">Nesterenkonia cremea</name>
    <dbReference type="NCBI Taxonomy" id="1882340"/>
    <lineage>
        <taxon>Bacteria</taxon>
        <taxon>Bacillati</taxon>
        <taxon>Actinomycetota</taxon>
        <taxon>Actinomycetes</taxon>
        <taxon>Micrococcales</taxon>
        <taxon>Micrococcaceae</taxon>
        <taxon>Nesterenkonia</taxon>
    </lineage>
</organism>
<evidence type="ECO:0000256" key="1">
    <source>
        <dbReference type="ARBA" id="ARBA00022857"/>
    </source>
</evidence>
<dbReference type="EMBL" id="BMIS01000009">
    <property type="protein sequence ID" value="GGE73226.1"/>
    <property type="molecule type" value="Genomic_DNA"/>
</dbReference>
<feature type="domain" description="NAD-dependent epimerase/dehydratase" evidence="3">
    <location>
        <begin position="3"/>
        <end position="204"/>
    </location>
</feature>
<reference evidence="4" key="1">
    <citation type="journal article" date="2014" name="Int. J. Syst. Evol. Microbiol.">
        <title>Complete genome sequence of Corynebacterium casei LMG S-19264T (=DSM 44701T), isolated from a smear-ripened cheese.</title>
        <authorList>
            <consortium name="US DOE Joint Genome Institute (JGI-PGF)"/>
            <person name="Walter F."/>
            <person name="Albersmeier A."/>
            <person name="Kalinowski J."/>
            <person name="Ruckert C."/>
        </authorList>
    </citation>
    <scope>NUCLEOTIDE SEQUENCE</scope>
    <source>
        <strain evidence="4">CGMCC 1.15388</strain>
    </source>
</reference>
<dbReference type="SUPFAM" id="SSF51735">
    <property type="entry name" value="NAD(P)-binding Rossmann-fold domains"/>
    <property type="match status" value="1"/>
</dbReference>
<dbReference type="NCBIfam" id="NF043036">
    <property type="entry name" value="ErythonDh"/>
    <property type="match status" value="1"/>
</dbReference>